<keyword evidence="2" id="KW-1185">Reference proteome</keyword>
<protein>
    <submittedName>
        <fullName evidence="1">Uncharacterized protein</fullName>
    </submittedName>
</protein>
<evidence type="ECO:0000313" key="2">
    <source>
        <dbReference type="Proteomes" id="UP001596114"/>
    </source>
</evidence>
<sequence>MKIWQVLARGEGFHRNGSAMCFELSGFVSAADPNAAFAKAVHIATQDYVEIGQAEQPGFPRAVINVEEVQECSGMPVHQLDKIEILWFGEQEA</sequence>
<dbReference type="RefSeq" id="WP_377322805.1">
    <property type="nucleotide sequence ID" value="NZ_JBHSNF010000006.1"/>
</dbReference>
<comment type="caution">
    <text evidence="1">The sequence shown here is derived from an EMBL/GenBank/DDBJ whole genome shotgun (WGS) entry which is preliminary data.</text>
</comment>
<dbReference type="Proteomes" id="UP001596114">
    <property type="component" value="Unassembled WGS sequence"/>
</dbReference>
<organism evidence="1 2">
    <name type="scientific">Rhodanobacter ginsengisoli</name>
    <dbReference type="NCBI Taxonomy" id="418646"/>
    <lineage>
        <taxon>Bacteria</taxon>
        <taxon>Pseudomonadati</taxon>
        <taxon>Pseudomonadota</taxon>
        <taxon>Gammaproteobacteria</taxon>
        <taxon>Lysobacterales</taxon>
        <taxon>Rhodanobacteraceae</taxon>
        <taxon>Rhodanobacter</taxon>
    </lineage>
</organism>
<name>A0ABW0QTP3_9GAMM</name>
<dbReference type="EMBL" id="JBHSNF010000006">
    <property type="protein sequence ID" value="MFC5527828.1"/>
    <property type="molecule type" value="Genomic_DNA"/>
</dbReference>
<proteinExistence type="predicted"/>
<reference evidence="2" key="1">
    <citation type="journal article" date="2019" name="Int. J. Syst. Evol. Microbiol.">
        <title>The Global Catalogue of Microorganisms (GCM) 10K type strain sequencing project: providing services to taxonomists for standard genome sequencing and annotation.</title>
        <authorList>
            <consortium name="The Broad Institute Genomics Platform"/>
            <consortium name="The Broad Institute Genome Sequencing Center for Infectious Disease"/>
            <person name="Wu L."/>
            <person name="Ma J."/>
        </authorList>
    </citation>
    <scope>NUCLEOTIDE SEQUENCE [LARGE SCALE GENOMIC DNA]</scope>
    <source>
        <strain evidence="2">CGMCC 1.16619</strain>
    </source>
</reference>
<accession>A0ABW0QTP3</accession>
<evidence type="ECO:0000313" key="1">
    <source>
        <dbReference type="EMBL" id="MFC5527828.1"/>
    </source>
</evidence>
<gene>
    <name evidence="1" type="ORF">ACFPPA_18940</name>
</gene>